<reference evidence="1" key="1">
    <citation type="submission" date="2021-06" db="EMBL/GenBank/DDBJ databases">
        <authorList>
            <person name="Kallberg Y."/>
            <person name="Tangrot J."/>
            <person name="Rosling A."/>
        </authorList>
    </citation>
    <scope>NUCLEOTIDE SEQUENCE</scope>
    <source>
        <strain evidence="1">28 12/20/2015</strain>
    </source>
</reference>
<dbReference type="EMBL" id="CAJVPW010000442">
    <property type="protein sequence ID" value="CAG8454062.1"/>
    <property type="molecule type" value="Genomic_DNA"/>
</dbReference>
<sequence length="307" mass="35564">MNNTNQQKGNYYIMADHLRTTIFALADGATFEPKGRGYILKKLVKKATLLAYLLGLNTEQLIEVSKKLIAVNSSYYQHLKKREDLIINELKKEIVKTREFIDKSIQALGKYYEPSITAKDIFFWYDTKGIPEELIRFFLAKNNYQFPEREFNQLLEKQKERGRQDRAGKKFASVIVSRLINKVMKNGEKRKARKIVYEAAQIIEKKTSLSFLTVLEGARVNSKPGLEMKSRRVGAEKRRVPKEIDDERGEKIVLRWLVEGAHEDESPSPMSEKLAKELLNAYNKSGVAYKKKENLYKEAESGRVFSR</sequence>
<accession>A0ACA9K5N0</accession>
<evidence type="ECO:0000313" key="1">
    <source>
        <dbReference type="EMBL" id="CAG8454062.1"/>
    </source>
</evidence>
<gene>
    <name evidence="1" type="ORF">SPELUC_LOCUS949</name>
</gene>
<name>A0ACA9K5N0_9GLOM</name>
<keyword evidence="2" id="KW-1185">Reference proteome</keyword>
<proteinExistence type="predicted"/>
<evidence type="ECO:0000313" key="2">
    <source>
        <dbReference type="Proteomes" id="UP000789366"/>
    </source>
</evidence>
<dbReference type="Proteomes" id="UP000789366">
    <property type="component" value="Unassembled WGS sequence"/>
</dbReference>
<organism evidence="1 2">
    <name type="scientific">Cetraspora pellucida</name>
    <dbReference type="NCBI Taxonomy" id="1433469"/>
    <lineage>
        <taxon>Eukaryota</taxon>
        <taxon>Fungi</taxon>
        <taxon>Fungi incertae sedis</taxon>
        <taxon>Mucoromycota</taxon>
        <taxon>Glomeromycotina</taxon>
        <taxon>Glomeromycetes</taxon>
        <taxon>Diversisporales</taxon>
        <taxon>Gigasporaceae</taxon>
        <taxon>Cetraspora</taxon>
    </lineage>
</organism>
<protein>
    <submittedName>
        <fullName evidence="1">17318_t:CDS:1</fullName>
    </submittedName>
</protein>
<comment type="caution">
    <text evidence="1">The sequence shown here is derived from an EMBL/GenBank/DDBJ whole genome shotgun (WGS) entry which is preliminary data.</text>
</comment>